<organism evidence="2 3">
    <name type="scientific">Lentzea atacamensis</name>
    <dbReference type="NCBI Taxonomy" id="531938"/>
    <lineage>
        <taxon>Bacteria</taxon>
        <taxon>Bacillati</taxon>
        <taxon>Actinomycetota</taxon>
        <taxon>Actinomycetes</taxon>
        <taxon>Pseudonocardiales</taxon>
        <taxon>Pseudonocardiaceae</taxon>
        <taxon>Lentzea</taxon>
    </lineage>
</organism>
<name>A0A316I6W3_9PSEU</name>
<keyword evidence="1" id="KW-1133">Transmembrane helix</keyword>
<reference evidence="2 3" key="1">
    <citation type="submission" date="2018-05" db="EMBL/GenBank/DDBJ databases">
        <title>Genomic Encyclopedia of Type Strains, Phase IV (KMG-IV): sequencing the most valuable type-strain genomes for metagenomic binning, comparative biology and taxonomic classification.</title>
        <authorList>
            <person name="Goeker M."/>
        </authorList>
    </citation>
    <scope>NUCLEOTIDE SEQUENCE [LARGE SCALE GENOMIC DNA]</scope>
    <source>
        <strain evidence="2 3">DSM 45480</strain>
    </source>
</reference>
<dbReference type="Pfam" id="PF02575">
    <property type="entry name" value="YbaB_DNA_bd"/>
    <property type="match status" value="1"/>
</dbReference>
<sequence>MTLIPHAIPMINDPQVVHALAARWRRTRTLLLLAAGVLPVAIGLVCIVLAGMTSAGQRIMPWWSAIPAVAAAACAWALLTWLRRNGLSDPHSWLPATTLMTGAQLVLGVLPGSGIALRLSPGAALAVKALCAAGVLGAGSAGVLARLARRSLLGAPVLELGSTAFPLVLVGRGARMVIGTDRVDWTTRQGGRVDTGVSFARIQRVTTEANAVVLHTASGAWTVPVSDPATALALLRRRLEWWEERRVAAVERERRRYDDLVRLLVAISGEATRGGVTVTVDSNGVTTGISLSPAVRDLDPDVLAAHLMACVERARSDARRQVQDLVLGHASSDDELIEDVTVMSAA</sequence>
<feature type="transmembrane region" description="Helical" evidence="1">
    <location>
        <begin position="62"/>
        <end position="82"/>
    </location>
</feature>
<dbReference type="InterPro" id="IPR036894">
    <property type="entry name" value="YbaB-like_sf"/>
</dbReference>
<feature type="transmembrane region" description="Helical" evidence="1">
    <location>
        <begin position="123"/>
        <end position="145"/>
    </location>
</feature>
<dbReference type="EMBL" id="QGHB01000003">
    <property type="protein sequence ID" value="PWK88237.1"/>
    <property type="molecule type" value="Genomic_DNA"/>
</dbReference>
<dbReference type="GO" id="GO:0003677">
    <property type="term" value="F:DNA binding"/>
    <property type="evidence" value="ECO:0007669"/>
    <property type="project" value="UniProtKB-KW"/>
</dbReference>
<dbReference type="AlphaFoldDB" id="A0A316I6W3"/>
<comment type="caution">
    <text evidence="2">The sequence shown here is derived from an EMBL/GenBank/DDBJ whole genome shotgun (WGS) entry which is preliminary data.</text>
</comment>
<evidence type="ECO:0000313" key="2">
    <source>
        <dbReference type="EMBL" id="PWK88237.1"/>
    </source>
</evidence>
<gene>
    <name evidence="2" type="ORF">C8D88_103433</name>
</gene>
<dbReference type="SUPFAM" id="SSF82607">
    <property type="entry name" value="YbaB-like"/>
    <property type="match status" value="1"/>
</dbReference>
<proteinExistence type="predicted"/>
<accession>A0A316I6W3</accession>
<feature type="transmembrane region" description="Helical" evidence="1">
    <location>
        <begin position="94"/>
        <end position="117"/>
    </location>
</feature>
<dbReference type="Gene3D" id="3.30.1310.10">
    <property type="entry name" value="Nucleoid-associated protein YbaB-like domain"/>
    <property type="match status" value="1"/>
</dbReference>
<keyword evidence="2" id="KW-0238">DNA-binding</keyword>
<dbReference type="Proteomes" id="UP000246005">
    <property type="component" value="Unassembled WGS sequence"/>
</dbReference>
<keyword evidence="1" id="KW-0812">Transmembrane</keyword>
<dbReference type="InterPro" id="IPR004401">
    <property type="entry name" value="YbaB/EbfC"/>
</dbReference>
<evidence type="ECO:0000256" key="1">
    <source>
        <dbReference type="SAM" id="Phobius"/>
    </source>
</evidence>
<keyword evidence="1" id="KW-0472">Membrane</keyword>
<evidence type="ECO:0000313" key="3">
    <source>
        <dbReference type="Proteomes" id="UP000246005"/>
    </source>
</evidence>
<protein>
    <submittedName>
        <fullName evidence="2">YbaB/EbfC DNA-binding family protein</fullName>
    </submittedName>
</protein>
<feature type="transmembrane region" description="Helical" evidence="1">
    <location>
        <begin position="30"/>
        <end position="50"/>
    </location>
</feature>